<evidence type="ECO:0000256" key="3">
    <source>
        <dbReference type="ARBA" id="ARBA00022475"/>
    </source>
</evidence>
<evidence type="ECO:0000256" key="5">
    <source>
        <dbReference type="ARBA" id="ARBA00022729"/>
    </source>
</evidence>
<sequence length="245" mass="26091">MVITKQNIDLIFTLSFLFFFHLHCSITSAQAPGPAPAPAPMPPGPPDVTKILGKASQFNIFIRLLKSTRVSNRLLGELNNTDDGKTIFAPTDKAFSSLKSGELHSLNDEQRVALVLYHVVPTYVPLSQFVIISNPMRTEAGESGDGEFPLNVTTAGKTVTLMTGLTKSNVAGTISADGQLAIYRVDQVLQPLKIFARNSSAPAPAPTPGKSLMGGDVGEKSEALSIGMHNLALLVLCVTTFLLSS</sequence>
<dbReference type="InterPro" id="IPR036378">
    <property type="entry name" value="FAS1_dom_sf"/>
</dbReference>
<dbReference type="EMBL" id="VEPZ02001104">
    <property type="protein sequence ID" value="KAE8694791.1"/>
    <property type="molecule type" value="Genomic_DNA"/>
</dbReference>
<dbReference type="PANTHER" id="PTHR32077:SF59">
    <property type="entry name" value="FASCICLIN-LIKE ARABINOGALACTAN PROTEIN 12"/>
    <property type="match status" value="1"/>
</dbReference>
<keyword evidence="3" id="KW-1003">Cell membrane</keyword>
<comment type="subcellular location">
    <subcellularLocation>
        <location evidence="1">Cell membrane</location>
        <topology evidence="1">Lipid-anchor</topology>
        <topology evidence="1">GPI-anchor</topology>
    </subcellularLocation>
</comment>
<comment type="similarity">
    <text evidence="2">Belongs to the fasciclin-like AGP family.</text>
</comment>
<comment type="function">
    <text evidence="9">May be a cell surface adhesion protein.</text>
</comment>
<feature type="signal peptide" evidence="10">
    <location>
        <begin position="1"/>
        <end position="29"/>
    </location>
</feature>
<dbReference type="GO" id="GO:0098552">
    <property type="term" value="C:side of membrane"/>
    <property type="evidence" value="ECO:0007669"/>
    <property type="project" value="UniProtKB-KW"/>
</dbReference>
<dbReference type="Proteomes" id="UP000436088">
    <property type="component" value="Unassembled WGS sequence"/>
</dbReference>
<evidence type="ECO:0000256" key="10">
    <source>
        <dbReference type="SAM" id="SignalP"/>
    </source>
</evidence>
<protein>
    <submittedName>
        <fullName evidence="12">Fasciclin-like arabinogalactan protein 12</fullName>
    </submittedName>
</protein>
<evidence type="ECO:0000256" key="1">
    <source>
        <dbReference type="ARBA" id="ARBA00004609"/>
    </source>
</evidence>
<dbReference type="FunFam" id="2.30.180.10:FF:000006">
    <property type="entry name" value="Fasciclin-like arabinogalactan protein 11"/>
    <property type="match status" value="1"/>
</dbReference>
<evidence type="ECO:0000256" key="2">
    <source>
        <dbReference type="ARBA" id="ARBA00007843"/>
    </source>
</evidence>
<dbReference type="GO" id="GO:0009834">
    <property type="term" value="P:plant-type secondary cell wall biogenesis"/>
    <property type="evidence" value="ECO:0007669"/>
    <property type="project" value="UniProtKB-ARBA"/>
</dbReference>
<dbReference type="PANTHER" id="PTHR32077">
    <property type="entry name" value="FASCICLIN-LIKE ARABINOGALACTAN PROTEIN"/>
    <property type="match status" value="1"/>
</dbReference>
<keyword evidence="5 10" id="KW-0732">Signal</keyword>
<dbReference type="InterPro" id="IPR000782">
    <property type="entry name" value="FAS1_domain"/>
</dbReference>
<accession>A0A6A2ZRY4</accession>
<evidence type="ECO:0000313" key="13">
    <source>
        <dbReference type="Proteomes" id="UP000436088"/>
    </source>
</evidence>
<dbReference type="OrthoDB" id="1009310at2759"/>
<gene>
    <name evidence="12" type="ORF">F3Y22_tig00110773pilonHSYRG00053</name>
</gene>
<keyword evidence="4" id="KW-0449">Lipoprotein</keyword>
<dbReference type="InterPro" id="IPR045003">
    <property type="entry name" value="FLA_A"/>
</dbReference>
<comment type="caution">
    <text evidence="12">The sequence shown here is derived from an EMBL/GenBank/DDBJ whole genome shotgun (WGS) entry which is preliminary data.</text>
</comment>
<keyword evidence="6" id="KW-0654">Proteoglycan</keyword>
<keyword evidence="8" id="KW-0325">Glycoprotein</keyword>
<evidence type="ECO:0000256" key="7">
    <source>
        <dbReference type="ARBA" id="ARBA00023136"/>
    </source>
</evidence>
<dbReference type="AlphaFoldDB" id="A0A6A2ZRY4"/>
<evidence type="ECO:0000256" key="6">
    <source>
        <dbReference type="ARBA" id="ARBA00022974"/>
    </source>
</evidence>
<reference evidence="12" key="1">
    <citation type="submission" date="2019-09" db="EMBL/GenBank/DDBJ databases">
        <title>Draft genome information of white flower Hibiscus syriacus.</title>
        <authorList>
            <person name="Kim Y.-M."/>
        </authorList>
    </citation>
    <scope>NUCLEOTIDE SEQUENCE [LARGE SCALE GENOMIC DNA]</scope>
    <source>
        <strain evidence="12">YM2019G1</strain>
    </source>
</reference>
<feature type="chain" id="PRO_5025382198" evidence="10">
    <location>
        <begin position="30"/>
        <end position="245"/>
    </location>
</feature>
<evidence type="ECO:0000256" key="9">
    <source>
        <dbReference type="ARBA" id="ARBA00024686"/>
    </source>
</evidence>
<dbReference type="Gene3D" id="2.30.180.10">
    <property type="entry name" value="FAS1 domain"/>
    <property type="match status" value="1"/>
</dbReference>
<evidence type="ECO:0000256" key="8">
    <source>
        <dbReference type="ARBA" id="ARBA00023180"/>
    </source>
</evidence>
<keyword evidence="7" id="KW-0472">Membrane</keyword>
<dbReference type="Pfam" id="PF02469">
    <property type="entry name" value="Fasciclin"/>
    <property type="match status" value="1"/>
</dbReference>
<dbReference type="SMART" id="SM00554">
    <property type="entry name" value="FAS1"/>
    <property type="match status" value="1"/>
</dbReference>
<evidence type="ECO:0000256" key="4">
    <source>
        <dbReference type="ARBA" id="ARBA00022622"/>
    </source>
</evidence>
<organism evidence="12 13">
    <name type="scientific">Hibiscus syriacus</name>
    <name type="common">Rose of Sharon</name>
    <dbReference type="NCBI Taxonomy" id="106335"/>
    <lineage>
        <taxon>Eukaryota</taxon>
        <taxon>Viridiplantae</taxon>
        <taxon>Streptophyta</taxon>
        <taxon>Embryophyta</taxon>
        <taxon>Tracheophyta</taxon>
        <taxon>Spermatophyta</taxon>
        <taxon>Magnoliopsida</taxon>
        <taxon>eudicotyledons</taxon>
        <taxon>Gunneridae</taxon>
        <taxon>Pentapetalae</taxon>
        <taxon>rosids</taxon>
        <taxon>malvids</taxon>
        <taxon>Malvales</taxon>
        <taxon>Malvaceae</taxon>
        <taxon>Malvoideae</taxon>
        <taxon>Hibiscus</taxon>
    </lineage>
</organism>
<dbReference type="SUPFAM" id="SSF82153">
    <property type="entry name" value="FAS1 domain"/>
    <property type="match status" value="1"/>
</dbReference>
<evidence type="ECO:0000259" key="11">
    <source>
        <dbReference type="PROSITE" id="PS50213"/>
    </source>
</evidence>
<dbReference type="PROSITE" id="PS50213">
    <property type="entry name" value="FAS1"/>
    <property type="match status" value="1"/>
</dbReference>
<feature type="domain" description="FAS1" evidence="11">
    <location>
        <begin position="45"/>
        <end position="189"/>
    </location>
</feature>
<keyword evidence="4" id="KW-0336">GPI-anchor</keyword>
<evidence type="ECO:0000313" key="12">
    <source>
        <dbReference type="EMBL" id="KAE8694791.1"/>
    </source>
</evidence>
<proteinExistence type="inferred from homology"/>
<keyword evidence="13" id="KW-1185">Reference proteome</keyword>
<dbReference type="GO" id="GO:0005886">
    <property type="term" value="C:plasma membrane"/>
    <property type="evidence" value="ECO:0007669"/>
    <property type="project" value="UniProtKB-SubCell"/>
</dbReference>
<name>A0A6A2ZRY4_HIBSY</name>